<dbReference type="HOGENOM" id="CLU_030984_3_0_1"/>
<proteinExistence type="predicted"/>
<gene>
    <name evidence="2" type="ORF">M404DRAFT_32178</name>
</gene>
<feature type="compositionally biased region" description="Polar residues" evidence="1">
    <location>
        <begin position="1"/>
        <end position="27"/>
    </location>
</feature>
<evidence type="ECO:0000313" key="3">
    <source>
        <dbReference type="Proteomes" id="UP000054217"/>
    </source>
</evidence>
<accession>A0A0C3N908</accession>
<feature type="region of interest" description="Disordered" evidence="1">
    <location>
        <begin position="1"/>
        <end position="28"/>
    </location>
</feature>
<name>A0A0C3N908_PISTI</name>
<reference evidence="3" key="2">
    <citation type="submission" date="2015-01" db="EMBL/GenBank/DDBJ databases">
        <title>Evolutionary Origins and Diversification of the Mycorrhizal Mutualists.</title>
        <authorList>
            <consortium name="DOE Joint Genome Institute"/>
            <consortium name="Mycorrhizal Genomics Consortium"/>
            <person name="Kohler A."/>
            <person name="Kuo A."/>
            <person name="Nagy L.G."/>
            <person name="Floudas D."/>
            <person name="Copeland A."/>
            <person name="Barry K.W."/>
            <person name="Cichocki N."/>
            <person name="Veneault-Fourrey C."/>
            <person name="LaButti K."/>
            <person name="Lindquist E.A."/>
            <person name="Lipzen A."/>
            <person name="Lundell T."/>
            <person name="Morin E."/>
            <person name="Murat C."/>
            <person name="Riley R."/>
            <person name="Ohm R."/>
            <person name="Sun H."/>
            <person name="Tunlid A."/>
            <person name="Henrissat B."/>
            <person name="Grigoriev I.V."/>
            <person name="Hibbett D.S."/>
            <person name="Martin F."/>
        </authorList>
    </citation>
    <scope>NUCLEOTIDE SEQUENCE [LARGE SCALE GENOMIC DNA]</scope>
    <source>
        <strain evidence="3">Marx 270</strain>
    </source>
</reference>
<organism evidence="2 3">
    <name type="scientific">Pisolithus tinctorius Marx 270</name>
    <dbReference type="NCBI Taxonomy" id="870435"/>
    <lineage>
        <taxon>Eukaryota</taxon>
        <taxon>Fungi</taxon>
        <taxon>Dikarya</taxon>
        <taxon>Basidiomycota</taxon>
        <taxon>Agaricomycotina</taxon>
        <taxon>Agaricomycetes</taxon>
        <taxon>Agaricomycetidae</taxon>
        <taxon>Boletales</taxon>
        <taxon>Sclerodermatineae</taxon>
        <taxon>Pisolithaceae</taxon>
        <taxon>Pisolithus</taxon>
    </lineage>
</organism>
<protein>
    <submittedName>
        <fullName evidence="2">Uncharacterized protein</fullName>
    </submittedName>
</protein>
<reference evidence="2 3" key="1">
    <citation type="submission" date="2014-04" db="EMBL/GenBank/DDBJ databases">
        <authorList>
            <consortium name="DOE Joint Genome Institute"/>
            <person name="Kuo A."/>
            <person name="Kohler A."/>
            <person name="Costa M.D."/>
            <person name="Nagy L.G."/>
            <person name="Floudas D."/>
            <person name="Copeland A."/>
            <person name="Barry K.W."/>
            <person name="Cichocki N."/>
            <person name="Veneault-Fourrey C."/>
            <person name="LaButti K."/>
            <person name="Lindquist E.A."/>
            <person name="Lipzen A."/>
            <person name="Lundell T."/>
            <person name="Morin E."/>
            <person name="Murat C."/>
            <person name="Sun H."/>
            <person name="Tunlid A."/>
            <person name="Henrissat B."/>
            <person name="Grigoriev I.V."/>
            <person name="Hibbett D.S."/>
            <person name="Martin F."/>
            <person name="Nordberg H.P."/>
            <person name="Cantor M.N."/>
            <person name="Hua S.X."/>
        </authorList>
    </citation>
    <scope>NUCLEOTIDE SEQUENCE [LARGE SCALE GENOMIC DNA]</scope>
    <source>
        <strain evidence="2 3">Marx 270</strain>
    </source>
</reference>
<feature type="region of interest" description="Disordered" evidence="1">
    <location>
        <begin position="217"/>
        <end position="246"/>
    </location>
</feature>
<dbReference type="EMBL" id="KN832027">
    <property type="protein sequence ID" value="KIN97554.1"/>
    <property type="molecule type" value="Genomic_DNA"/>
</dbReference>
<dbReference type="InParanoid" id="A0A0C3N908"/>
<keyword evidence="3" id="KW-1185">Reference proteome</keyword>
<evidence type="ECO:0000313" key="2">
    <source>
        <dbReference type="EMBL" id="KIN97554.1"/>
    </source>
</evidence>
<dbReference type="Proteomes" id="UP000054217">
    <property type="component" value="Unassembled WGS sequence"/>
</dbReference>
<sequence>MASSDYESESFSNDTEPSPPQKGTSLQPAKVEILEAKLESWKNADQNKRSSIMLTLRNKIKNLDVNVTLKTHEWVRKKKKSINKVLEEAGIKQGSAEMIKSYQKAVDTVMKSLTAEEIQEAEALAIEWNERQPPWDVQSEAAEKKGRKYAEEFAKEMWKWCGARVVVMAAWEDANGEVIVGAHDFNDEFGNGKLFEDLDKCQDKFVKYARTAFGNGSTDAELPDEDAAPQSRPRRRNGKPKTVLPVSNNGTPYIPNILDMRAPKLKDIMQTFVTFHYRKACGNSQVTVPWSAIMTNTALYIAPQFLPPEVPFKEPS</sequence>
<evidence type="ECO:0000256" key="1">
    <source>
        <dbReference type="SAM" id="MobiDB-lite"/>
    </source>
</evidence>
<dbReference type="STRING" id="870435.A0A0C3N908"/>
<dbReference type="OrthoDB" id="2681516at2759"/>
<dbReference type="AlphaFoldDB" id="A0A0C3N908"/>